<keyword evidence="1" id="KW-0418">Kinase</keyword>
<name>A0A5B6VLE0_9ROSI</name>
<evidence type="ECO:0000313" key="1">
    <source>
        <dbReference type="EMBL" id="KAA3469982.1"/>
    </source>
</evidence>
<evidence type="ECO:0000313" key="2">
    <source>
        <dbReference type="Proteomes" id="UP000325315"/>
    </source>
</evidence>
<keyword evidence="2" id="KW-1185">Reference proteome</keyword>
<dbReference type="GO" id="GO:0016301">
    <property type="term" value="F:kinase activity"/>
    <property type="evidence" value="ECO:0007669"/>
    <property type="project" value="UniProtKB-KW"/>
</dbReference>
<keyword evidence="1" id="KW-0808">Transferase</keyword>
<dbReference type="AlphaFoldDB" id="A0A5B6VLE0"/>
<sequence length="132" mass="15612">MIHNVFHVSMLHCYRSDPSHVISPSEIEIQPDMTYNEEPIRILAREVKQLRNKKIALVKVLWQRHSVEEAIGEPEEAMRKQYLNLFTDQEKRNTNLDWGRTWFWINRLVSPFLRRVRVSPVSDSLPNGSMGK</sequence>
<gene>
    <name evidence="1" type="ORF">EPI10_015725</name>
</gene>
<comment type="caution">
    <text evidence="1">The sequence shown here is derived from an EMBL/GenBank/DDBJ whole genome shotgun (WGS) entry which is preliminary data.</text>
</comment>
<keyword evidence="1" id="KW-0675">Receptor</keyword>
<dbReference type="EMBL" id="SMMG02000006">
    <property type="protein sequence ID" value="KAA3469982.1"/>
    <property type="molecule type" value="Genomic_DNA"/>
</dbReference>
<organism evidence="1 2">
    <name type="scientific">Gossypium australe</name>
    <dbReference type="NCBI Taxonomy" id="47621"/>
    <lineage>
        <taxon>Eukaryota</taxon>
        <taxon>Viridiplantae</taxon>
        <taxon>Streptophyta</taxon>
        <taxon>Embryophyta</taxon>
        <taxon>Tracheophyta</taxon>
        <taxon>Spermatophyta</taxon>
        <taxon>Magnoliopsida</taxon>
        <taxon>eudicotyledons</taxon>
        <taxon>Gunneridae</taxon>
        <taxon>Pentapetalae</taxon>
        <taxon>rosids</taxon>
        <taxon>malvids</taxon>
        <taxon>Malvales</taxon>
        <taxon>Malvaceae</taxon>
        <taxon>Malvoideae</taxon>
        <taxon>Gossypium</taxon>
    </lineage>
</organism>
<dbReference type="PANTHER" id="PTHR46148">
    <property type="entry name" value="CHROMO DOMAIN-CONTAINING PROTEIN"/>
    <property type="match status" value="1"/>
</dbReference>
<proteinExistence type="predicted"/>
<reference evidence="2" key="1">
    <citation type="journal article" date="2019" name="Plant Biotechnol. J.">
        <title>Genome sequencing of the Australian wild diploid species Gossypium australe highlights disease resistance and delayed gland morphogenesis.</title>
        <authorList>
            <person name="Cai Y."/>
            <person name="Cai X."/>
            <person name="Wang Q."/>
            <person name="Wang P."/>
            <person name="Zhang Y."/>
            <person name="Cai C."/>
            <person name="Xu Y."/>
            <person name="Wang K."/>
            <person name="Zhou Z."/>
            <person name="Wang C."/>
            <person name="Geng S."/>
            <person name="Li B."/>
            <person name="Dong Q."/>
            <person name="Hou Y."/>
            <person name="Wang H."/>
            <person name="Ai P."/>
            <person name="Liu Z."/>
            <person name="Yi F."/>
            <person name="Sun M."/>
            <person name="An G."/>
            <person name="Cheng J."/>
            <person name="Zhang Y."/>
            <person name="Shi Q."/>
            <person name="Xie Y."/>
            <person name="Shi X."/>
            <person name="Chang Y."/>
            <person name="Huang F."/>
            <person name="Chen Y."/>
            <person name="Hong S."/>
            <person name="Mi L."/>
            <person name="Sun Q."/>
            <person name="Zhang L."/>
            <person name="Zhou B."/>
            <person name="Peng R."/>
            <person name="Zhang X."/>
            <person name="Liu F."/>
        </authorList>
    </citation>
    <scope>NUCLEOTIDE SEQUENCE [LARGE SCALE GENOMIC DNA]</scope>
    <source>
        <strain evidence="2">cv. PA1801</strain>
    </source>
</reference>
<accession>A0A5B6VLE0</accession>
<dbReference type="OrthoDB" id="998593at2759"/>
<protein>
    <submittedName>
        <fullName evidence="1">Receptor-like protein kinase</fullName>
    </submittedName>
</protein>
<dbReference type="PANTHER" id="PTHR46148:SF44">
    <property type="entry name" value="GAG-POL POLYPROTEIN"/>
    <property type="match status" value="1"/>
</dbReference>
<dbReference type="Proteomes" id="UP000325315">
    <property type="component" value="Unassembled WGS sequence"/>
</dbReference>